<dbReference type="PROSITE" id="PS00409">
    <property type="entry name" value="PROKAR_NTER_METHYL"/>
    <property type="match status" value="1"/>
</dbReference>
<keyword evidence="1" id="KW-1133">Transmembrane helix</keyword>
<reference evidence="2 3" key="1">
    <citation type="submission" date="2021-04" db="EMBL/GenBank/DDBJ databases">
        <title>The genome sequence of type strain Ideonella paludis KCTC 32238.</title>
        <authorList>
            <person name="Liu Y."/>
        </authorList>
    </citation>
    <scope>NUCLEOTIDE SEQUENCE [LARGE SCALE GENOMIC DNA]</scope>
    <source>
        <strain evidence="2 3">KCTC 32238</strain>
    </source>
</reference>
<keyword evidence="1" id="KW-0812">Transmembrane</keyword>
<feature type="transmembrane region" description="Helical" evidence="1">
    <location>
        <begin position="12"/>
        <end position="34"/>
    </location>
</feature>
<proteinExistence type="predicted"/>
<gene>
    <name evidence="2" type="ORF">KAK11_11160</name>
</gene>
<dbReference type="InterPro" id="IPR045584">
    <property type="entry name" value="Pilin-like"/>
</dbReference>
<dbReference type="Pfam" id="PF07963">
    <property type="entry name" value="N_methyl"/>
    <property type="match status" value="1"/>
</dbReference>
<evidence type="ECO:0000256" key="1">
    <source>
        <dbReference type="SAM" id="Phobius"/>
    </source>
</evidence>
<dbReference type="EMBL" id="JAGQDG010000004">
    <property type="protein sequence ID" value="MBQ0935885.1"/>
    <property type="molecule type" value="Genomic_DNA"/>
</dbReference>
<dbReference type="InterPro" id="IPR012902">
    <property type="entry name" value="N_methyl_site"/>
</dbReference>
<organism evidence="2 3">
    <name type="scientific">Ideonella paludis</name>
    <dbReference type="NCBI Taxonomy" id="1233411"/>
    <lineage>
        <taxon>Bacteria</taxon>
        <taxon>Pseudomonadati</taxon>
        <taxon>Pseudomonadota</taxon>
        <taxon>Betaproteobacteria</taxon>
        <taxon>Burkholderiales</taxon>
        <taxon>Sphaerotilaceae</taxon>
        <taxon>Ideonella</taxon>
    </lineage>
</organism>
<dbReference type="Gene3D" id="3.30.700.10">
    <property type="entry name" value="Glycoprotein, Type 4 Pilin"/>
    <property type="match status" value="1"/>
</dbReference>
<evidence type="ECO:0000313" key="2">
    <source>
        <dbReference type="EMBL" id="MBQ0935885.1"/>
    </source>
</evidence>
<comment type="caution">
    <text evidence="2">The sequence shown here is derived from an EMBL/GenBank/DDBJ whole genome shotgun (WGS) entry which is preliminary data.</text>
</comment>
<keyword evidence="1" id="KW-0472">Membrane</keyword>
<dbReference type="NCBIfam" id="TIGR02532">
    <property type="entry name" value="IV_pilin_GFxxxE"/>
    <property type="match status" value="1"/>
</dbReference>
<evidence type="ECO:0000313" key="3">
    <source>
        <dbReference type="Proteomes" id="UP000672097"/>
    </source>
</evidence>
<name>A0ABS5DXL4_9BURK</name>
<keyword evidence="3" id="KW-1185">Reference proteome</keyword>
<dbReference type="Proteomes" id="UP000672097">
    <property type="component" value="Unassembled WGS sequence"/>
</dbReference>
<sequence>MRSSSTHFRSTSGFTLIELIVVIVILGVLAATALPKFIDMRSDAVTASVKGMEAAVHSAKNLLRAQCALQATCNLRSGATTVTHDGVTYAFYRGWPDAGDNLNGSELDRFIQSSGFTVSLVLGHTHRWTPTAARVPANCYVDYREPSTVGGDPTVTVVTSGC</sequence>
<accession>A0ABS5DXL4</accession>
<protein>
    <submittedName>
        <fullName evidence="2">Prepilin-type N-terminal cleavage/methylation domain-containing protein</fullName>
    </submittedName>
</protein>
<dbReference type="SUPFAM" id="SSF54523">
    <property type="entry name" value="Pili subunits"/>
    <property type="match status" value="1"/>
</dbReference>
<dbReference type="RefSeq" id="WP_210809206.1">
    <property type="nucleotide sequence ID" value="NZ_JAGQDG010000004.1"/>
</dbReference>